<reference evidence="2" key="1">
    <citation type="submission" date="2021-05" db="EMBL/GenBank/DDBJ databases">
        <authorList>
            <person name="Alioto T."/>
            <person name="Alioto T."/>
            <person name="Gomez Garrido J."/>
        </authorList>
    </citation>
    <scope>NUCLEOTIDE SEQUENCE</scope>
</reference>
<dbReference type="AlphaFoldDB" id="A0A8D8NZ69"/>
<sequence length="128" mass="14757">MVFTITTNVQIFTACYSFFIFFFLFCFVLYFSLLYSASLVSISVFFSAMCSLPMFSASKSFVWFPEFVRLNTTILGLYILFAFSSCCAAVLQMCLCVFCVSYSLFHYQLFTFIKTNEKTTLHTCTVSF</sequence>
<keyword evidence="1" id="KW-1133">Transmembrane helix</keyword>
<feature type="transmembrane region" description="Helical" evidence="1">
    <location>
        <begin position="75"/>
        <end position="105"/>
    </location>
</feature>
<organism evidence="2">
    <name type="scientific">Culex pipiens</name>
    <name type="common">House mosquito</name>
    <dbReference type="NCBI Taxonomy" id="7175"/>
    <lineage>
        <taxon>Eukaryota</taxon>
        <taxon>Metazoa</taxon>
        <taxon>Ecdysozoa</taxon>
        <taxon>Arthropoda</taxon>
        <taxon>Hexapoda</taxon>
        <taxon>Insecta</taxon>
        <taxon>Pterygota</taxon>
        <taxon>Neoptera</taxon>
        <taxon>Endopterygota</taxon>
        <taxon>Diptera</taxon>
        <taxon>Nematocera</taxon>
        <taxon>Culicoidea</taxon>
        <taxon>Culicidae</taxon>
        <taxon>Culicinae</taxon>
        <taxon>Culicini</taxon>
        <taxon>Culex</taxon>
        <taxon>Culex</taxon>
    </lineage>
</organism>
<evidence type="ECO:0000256" key="1">
    <source>
        <dbReference type="SAM" id="Phobius"/>
    </source>
</evidence>
<accession>A0A8D8NZ69</accession>
<protein>
    <submittedName>
        <fullName evidence="2">(northern house mosquito) hypothetical protein</fullName>
    </submittedName>
</protein>
<evidence type="ECO:0000313" key="2">
    <source>
        <dbReference type="EMBL" id="CAG6582278.1"/>
    </source>
</evidence>
<feature type="transmembrane region" description="Helical" evidence="1">
    <location>
        <begin position="12"/>
        <end position="31"/>
    </location>
</feature>
<keyword evidence="1" id="KW-0812">Transmembrane</keyword>
<proteinExistence type="predicted"/>
<dbReference type="EMBL" id="HBUE01202264">
    <property type="protein sequence ID" value="CAG6530452.1"/>
    <property type="molecule type" value="Transcribed_RNA"/>
</dbReference>
<dbReference type="EMBL" id="HBUE01308453">
    <property type="protein sequence ID" value="CAG6582278.1"/>
    <property type="molecule type" value="Transcribed_RNA"/>
</dbReference>
<name>A0A8D8NZ69_CULPI</name>
<keyword evidence="1" id="KW-0472">Membrane</keyword>
<feature type="transmembrane region" description="Helical" evidence="1">
    <location>
        <begin position="37"/>
        <end position="55"/>
    </location>
</feature>